<evidence type="ECO:0000313" key="3">
    <source>
        <dbReference type="EMBL" id="MDQ0483913.1"/>
    </source>
</evidence>
<evidence type="ECO:0000256" key="1">
    <source>
        <dbReference type="SAM" id="MobiDB-lite"/>
    </source>
</evidence>
<dbReference type="RefSeq" id="WP_301552575.1">
    <property type="nucleotide sequence ID" value="NZ_JAQRMZ010000009.1"/>
</dbReference>
<keyword evidence="4" id="KW-1185">Reference proteome</keyword>
<proteinExistence type="predicted"/>
<organism evidence="3 4">
    <name type="scientific">Guptibacillus hwajinpoensis</name>
    <dbReference type="NCBI Taxonomy" id="208199"/>
    <lineage>
        <taxon>Bacteria</taxon>
        <taxon>Bacillati</taxon>
        <taxon>Bacillota</taxon>
        <taxon>Bacilli</taxon>
        <taxon>Bacillales</taxon>
        <taxon>Guptibacillaceae</taxon>
        <taxon>Guptibacillus</taxon>
    </lineage>
</organism>
<keyword evidence="2" id="KW-0472">Membrane</keyword>
<dbReference type="EMBL" id="JAUSWM010000005">
    <property type="protein sequence ID" value="MDQ0483913.1"/>
    <property type="molecule type" value="Genomic_DNA"/>
</dbReference>
<feature type="transmembrane region" description="Helical" evidence="2">
    <location>
        <begin position="6"/>
        <end position="33"/>
    </location>
</feature>
<dbReference type="Proteomes" id="UP001226720">
    <property type="component" value="Unassembled WGS sequence"/>
</dbReference>
<name>A0ABU0K3I4_9BACL</name>
<keyword evidence="2" id="KW-1133">Transmembrane helix</keyword>
<dbReference type="GeneID" id="301328226"/>
<evidence type="ECO:0000313" key="4">
    <source>
        <dbReference type="Proteomes" id="UP001226720"/>
    </source>
</evidence>
<feature type="region of interest" description="Disordered" evidence="1">
    <location>
        <begin position="50"/>
        <end position="125"/>
    </location>
</feature>
<comment type="caution">
    <text evidence="3">The sequence shown here is derived from an EMBL/GenBank/DDBJ whole genome shotgun (WGS) entry which is preliminary data.</text>
</comment>
<accession>A0ABU0K3I4</accession>
<gene>
    <name evidence="3" type="ORF">QO000_002897</name>
</gene>
<feature type="compositionally biased region" description="Acidic residues" evidence="1">
    <location>
        <begin position="65"/>
        <end position="104"/>
    </location>
</feature>
<keyword evidence="2" id="KW-0812">Transmembrane</keyword>
<reference evidence="3" key="1">
    <citation type="submission" date="2023-07" db="EMBL/GenBank/DDBJ databases">
        <title>Genomic Encyclopedia of Type Strains, Phase IV (KMG-IV): sequencing the most valuable type-strain genomes for metagenomic binning, comparative biology and taxonomic classification.</title>
        <authorList>
            <person name="Goeker M."/>
        </authorList>
    </citation>
    <scope>NUCLEOTIDE SEQUENCE [LARGE SCALE GENOMIC DNA]</scope>
    <source>
        <strain evidence="3">JSM 076093</strain>
    </source>
</reference>
<evidence type="ECO:0000256" key="2">
    <source>
        <dbReference type="SAM" id="Phobius"/>
    </source>
</evidence>
<sequence>MYWVLYVMILLALFLFIPVEFVFIFMIGGFFVFRSLSRRSKVKAVTSKVAATHASSNVRTHKWDDDFDDDDDYEERYDETGEFNDEDEEQRDREEEQEEQEEQEERERWTYEEDGQDDNSSRDDD</sequence>
<protein>
    <submittedName>
        <fullName evidence="3">CBS-domain-containing membrane protein</fullName>
    </submittedName>
</protein>